<comment type="similarity">
    <text evidence="1">Belongs to the UPF0065 (bug) family.</text>
</comment>
<feature type="chain" id="PRO_5037430507" evidence="2">
    <location>
        <begin position="34"/>
        <end position="332"/>
    </location>
</feature>
<dbReference type="PIRSF" id="PIRSF017082">
    <property type="entry name" value="YflP"/>
    <property type="match status" value="1"/>
</dbReference>
<evidence type="ECO:0000313" key="3">
    <source>
        <dbReference type="EMBL" id="MBZ1350894.1"/>
    </source>
</evidence>
<keyword evidence="4" id="KW-1185">Reference proteome</keyword>
<accession>A0A953NC17</accession>
<dbReference type="SUPFAM" id="SSF53850">
    <property type="entry name" value="Periplasmic binding protein-like II"/>
    <property type="match status" value="1"/>
</dbReference>
<protein>
    <submittedName>
        <fullName evidence="3">Tripartite tricarboxylate transporter substrate binding protein</fullName>
    </submittedName>
</protein>
<dbReference type="PANTHER" id="PTHR42928">
    <property type="entry name" value="TRICARBOXYLATE-BINDING PROTEIN"/>
    <property type="match status" value="1"/>
</dbReference>
<organism evidence="3 4">
    <name type="scientific">Zwartia hollandica</name>
    <dbReference type="NCBI Taxonomy" id="324606"/>
    <lineage>
        <taxon>Bacteria</taxon>
        <taxon>Pseudomonadati</taxon>
        <taxon>Pseudomonadota</taxon>
        <taxon>Betaproteobacteria</taxon>
        <taxon>Burkholderiales</taxon>
        <taxon>Alcaligenaceae</taxon>
        <taxon>Zwartia</taxon>
    </lineage>
</organism>
<keyword evidence="2" id="KW-0732">Signal</keyword>
<dbReference type="InterPro" id="IPR042100">
    <property type="entry name" value="Bug_dom1"/>
</dbReference>
<dbReference type="EMBL" id="JAHXRI010000007">
    <property type="protein sequence ID" value="MBZ1350894.1"/>
    <property type="molecule type" value="Genomic_DNA"/>
</dbReference>
<dbReference type="Proteomes" id="UP000739565">
    <property type="component" value="Unassembled WGS sequence"/>
</dbReference>
<evidence type="ECO:0000256" key="2">
    <source>
        <dbReference type="SAM" id="SignalP"/>
    </source>
</evidence>
<name>A0A953NC17_9BURK</name>
<dbReference type="Gene3D" id="3.40.190.10">
    <property type="entry name" value="Periplasmic binding protein-like II"/>
    <property type="match status" value="1"/>
</dbReference>
<dbReference type="RefSeq" id="WP_259661300.1">
    <property type="nucleotide sequence ID" value="NZ_JAHXRI010000007.1"/>
</dbReference>
<comment type="caution">
    <text evidence="3">The sequence shown here is derived from an EMBL/GenBank/DDBJ whole genome shotgun (WGS) entry which is preliminary data.</text>
</comment>
<evidence type="ECO:0000256" key="1">
    <source>
        <dbReference type="ARBA" id="ARBA00006987"/>
    </source>
</evidence>
<dbReference type="CDD" id="cd07012">
    <property type="entry name" value="PBP2_Bug_TTT"/>
    <property type="match status" value="1"/>
</dbReference>
<evidence type="ECO:0000313" key="4">
    <source>
        <dbReference type="Proteomes" id="UP000739565"/>
    </source>
</evidence>
<sequence>MKTFTTKKIARLLGALGVTLLAGVAGTAANAQANWPDRPIKLIVAYPPGGPVDVSGRVFAKFLGEQLNQSVIVENRAGASGMIGADATAKSAPDGYTLNYVASPSLTISPIVQRSKLFDPRKDFTLISPILSYTNMLLVGSQTNVKTVKELVEYARQNPDKVTFGSAGFGGSNHLSAELLKQSTNTQMLHIPYKGNAPAMVDVISGKVTFMFDIVGTGKAFVESGRARALAVTSKTRNPSVPTVPTMIEAGIADYEVLGWFAVIGPKGIPTEVVAKLTKAVEAAKTSKGFTDSAVAAGYTIDKGNAKDLEKQINSEYAMWEGVVTKGKIYPD</sequence>
<proteinExistence type="inferred from homology"/>
<reference evidence="3" key="1">
    <citation type="submission" date="2021-07" db="EMBL/GenBank/DDBJ databases">
        <title>New genus and species of the family Alcaligenaceae.</title>
        <authorList>
            <person name="Hahn M.W."/>
        </authorList>
    </citation>
    <scope>NUCLEOTIDE SEQUENCE</scope>
    <source>
        <strain evidence="3">LF4-65</strain>
    </source>
</reference>
<feature type="signal peptide" evidence="2">
    <location>
        <begin position="1"/>
        <end position="33"/>
    </location>
</feature>
<gene>
    <name evidence="3" type="ORF">KZZ10_09590</name>
</gene>
<dbReference type="PANTHER" id="PTHR42928:SF5">
    <property type="entry name" value="BLR1237 PROTEIN"/>
    <property type="match status" value="1"/>
</dbReference>
<dbReference type="AlphaFoldDB" id="A0A953NC17"/>
<dbReference type="Gene3D" id="3.40.190.150">
    <property type="entry name" value="Bordetella uptake gene, domain 1"/>
    <property type="match status" value="1"/>
</dbReference>
<dbReference type="Pfam" id="PF03401">
    <property type="entry name" value="TctC"/>
    <property type="match status" value="1"/>
</dbReference>
<dbReference type="InterPro" id="IPR005064">
    <property type="entry name" value="BUG"/>
</dbReference>